<reference evidence="5 6" key="1">
    <citation type="submission" date="2019-11" db="EMBL/GenBank/DDBJ databases">
        <authorList>
            <person name="Dong K."/>
        </authorList>
    </citation>
    <scope>NUCLEOTIDE SEQUENCE [LARGE SCALE GENOMIC DNA]</scope>
    <source>
        <strain evidence="5 6">NBRC 112902</strain>
    </source>
</reference>
<dbReference type="InterPro" id="IPR009057">
    <property type="entry name" value="Homeodomain-like_sf"/>
</dbReference>
<dbReference type="PROSITE" id="PS01124">
    <property type="entry name" value="HTH_ARAC_FAMILY_2"/>
    <property type="match status" value="1"/>
</dbReference>
<protein>
    <submittedName>
        <fullName evidence="5">Helix-turn-helix domain-containing protein</fullName>
    </submittedName>
</protein>
<accession>A0A844HUZ2</accession>
<evidence type="ECO:0000256" key="3">
    <source>
        <dbReference type="ARBA" id="ARBA00023163"/>
    </source>
</evidence>
<keyword evidence="6" id="KW-1185">Reference proteome</keyword>
<evidence type="ECO:0000256" key="2">
    <source>
        <dbReference type="ARBA" id="ARBA00023125"/>
    </source>
</evidence>
<dbReference type="Proteomes" id="UP000449846">
    <property type="component" value="Unassembled WGS sequence"/>
</dbReference>
<dbReference type="GO" id="GO:0005829">
    <property type="term" value="C:cytosol"/>
    <property type="evidence" value="ECO:0007669"/>
    <property type="project" value="TreeGrafter"/>
</dbReference>
<sequence>MSNSHSRGLDHGQATIRAAALAPLAEFIAASTKGCDAFFASQGLPRTSISDPYAQTSLARYVDTFEKAAELISAPDLGLQIGMRIKPADLGPMGVLFSISPNLRVAFDRLSRHGMALQDGTQSSVYEVGPDLVWTYRLADISIWPRRQDAEYTLAAVCQLVRSSFSADWRPHELHFEHDSQTDRALLHRAFRAPVLYNQSANRIIFAQSDAACQYRAEDGGLAQILERHIGDLISQSRAPESMSDQLRRIIGLWLGQRPITLATMAAELRMSPRSLQRRLSEEGTSLRHLLREHRENLAQTLLRQKSARVSNVANALGYADSTVFWRAFRNWTGQQPSAVHSVESD</sequence>
<keyword evidence="3" id="KW-0804">Transcription</keyword>
<dbReference type="Pfam" id="PF12833">
    <property type="entry name" value="HTH_18"/>
    <property type="match status" value="1"/>
</dbReference>
<keyword evidence="2" id="KW-0238">DNA-binding</keyword>
<dbReference type="SUPFAM" id="SSF46689">
    <property type="entry name" value="Homeodomain-like"/>
    <property type="match status" value="1"/>
</dbReference>
<gene>
    <name evidence="5" type="ORF">GL300_19090</name>
</gene>
<dbReference type="OrthoDB" id="9805730at2"/>
<comment type="caution">
    <text evidence="5">The sequence shown here is derived from an EMBL/GenBank/DDBJ whole genome shotgun (WGS) entry which is preliminary data.</text>
</comment>
<evidence type="ECO:0000259" key="4">
    <source>
        <dbReference type="PROSITE" id="PS01124"/>
    </source>
</evidence>
<proteinExistence type="predicted"/>
<evidence type="ECO:0000313" key="6">
    <source>
        <dbReference type="Proteomes" id="UP000449846"/>
    </source>
</evidence>
<dbReference type="SMART" id="SM00342">
    <property type="entry name" value="HTH_ARAC"/>
    <property type="match status" value="1"/>
</dbReference>
<dbReference type="GO" id="GO:0000976">
    <property type="term" value="F:transcription cis-regulatory region binding"/>
    <property type="evidence" value="ECO:0007669"/>
    <property type="project" value="TreeGrafter"/>
</dbReference>
<dbReference type="GO" id="GO:0003700">
    <property type="term" value="F:DNA-binding transcription factor activity"/>
    <property type="evidence" value="ECO:0007669"/>
    <property type="project" value="InterPro"/>
</dbReference>
<evidence type="ECO:0000313" key="5">
    <source>
        <dbReference type="EMBL" id="MTH61322.1"/>
    </source>
</evidence>
<name>A0A844HUZ2_9RHOB</name>
<dbReference type="EMBL" id="WMIG01000015">
    <property type="protein sequence ID" value="MTH61322.1"/>
    <property type="molecule type" value="Genomic_DNA"/>
</dbReference>
<dbReference type="RefSeq" id="WP_155041286.1">
    <property type="nucleotide sequence ID" value="NZ_JBHGCD010000019.1"/>
</dbReference>
<evidence type="ECO:0000256" key="1">
    <source>
        <dbReference type="ARBA" id="ARBA00023015"/>
    </source>
</evidence>
<dbReference type="PANTHER" id="PTHR47894:SF4">
    <property type="entry name" value="HTH-TYPE TRANSCRIPTIONAL REGULATOR GADX"/>
    <property type="match status" value="1"/>
</dbReference>
<keyword evidence="1" id="KW-0805">Transcription regulation</keyword>
<dbReference type="Gene3D" id="1.10.10.60">
    <property type="entry name" value="Homeodomain-like"/>
    <property type="match status" value="1"/>
</dbReference>
<organism evidence="5 6">
    <name type="scientific">Paracoccus litorisediminis</name>
    <dbReference type="NCBI Taxonomy" id="2006130"/>
    <lineage>
        <taxon>Bacteria</taxon>
        <taxon>Pseudomonadati</taxon>
        <taxon>Pseudomonadota</taxon>
        <taxon>Alphaproteobacteria</taxon>
        <taxon>Rhodobacterales</taxon>
        <taxon>Paracoccaceae</taxon>
        <taxon>Paracoccus</taxon>
    </lineage>
</organism>
<dbReference type="AlphaFoldDB" id="A0A844HUZ2"/>
<dbReference type="InterPro" id="IPR032687">
    <property type="entry name" value="AraC-type_N"/>
</dbReference>
<dbReference type="PANTHER" id="PTHR47894">
    <property type="entry name" value="HTH-TYPE TRANSCRIPTIONAL REGULATOR GADX"/>
    <property type="match status" value="1"/>
</dbReference>
<dbReference type="Pfam" id="PF12625">
    <property type="entry name" value="Arabinose_bd"/>
    <property type="match status" value="1"/>
</dbReference>
<feature type="domain" description="HTH araC/xylS-type" evidence="4">
    <location>
        <begin position="245"/>
        <end position="343"/>
    </location>
</feature>
<dbReference type="InterPro" id="IPR018060">
    <property type="entry name" value="HTH_AraC"/>
</dbReference>